<evidence type="ECO:0000256" key="6">
    <source>
        <dbReference type="ARBA" id="ARBA00022694"/>
    </source>
</evidence>
<comment type="caution">
    <text evidence="8">The sequence shown here is derived from an EMBL/GenBank/DDBJ whole genome shotgun (WGS) entry which is preliminary data.</text>
</comment>
<dbReference type="InterPro" id="IPR003358">
    <property type="entry name" value="tRNA_(Gua-N-7)_MeTrfase_Trmb"/>
</dbReference>
<proteinExistence type="inferred from homology"/>
<dbReference type="InterPro" id="IPR055361">
    <property type="entry name" value="tRNA_methyltr_TrmB_bact"/>
</dbReference>
<dbReference type="NCBIfam" id="NF001080">
    <property type="entry name" value="PRK00121.2-2"/>
    <property type="match status" value="1"/>
</dbReference>
<keyword evidence="6 7" id="KW-0819">tRNA processing</keyword>
<reference evidence="8" key="1">
    <citation type="submission" date="2020-08" db="EMBL/GenBank/DDBJ databases">
        <title>Genome public.</title>
        <authorList>
            <person name="Liu C."/>
            <person name="Sun Q."/>
        </authorList>
    </citation>
    <scope>NUCLEOTIDE SEQUENCE</scope>
    <source>
        <strain evidence="8">BX8</strain>
    </source>
</reference>
<sequence>MRMRHKAYARPELEACPFFIGDPERWKGRWQEAFDRPGPLVLELGCGKGAYAAAMAAAHPEINYLAVDYLSDVLVLAKRRVEEAYAAAGRPVDNCRLTALNIQWIDADLGQEDVVERIHINFCNPWPKFGHKKRRLTHPRQLQNYRAFLRDGGEIWFKTDDEGLYRESLEYFAQCGFSLRYQTMDLHADEPVWNLRTEYEEKFAAQGVPIKALIAVKEP</sequence>
<evidence type="ECO:0000313" key="9">
    <source>
        <dbReference type="Proteomes" id="UP000659630"/>
    </source>
</evidence>
<dbReference type="PANTHER" id="PTHR23417">
    <property type="entry name" value="3-DEOXY-D-MANNO-OCTULOSONIC-ACID TRANSFERASE/TRNA GUANINE-N 7 - -METHYLTRANSFERASE"/>
    <property type="match status" value="1"/>
</dbReference>
<keyword evidence="3 7" id="KW-0489">Methyltransferase</keyword>
<name>A0A923IE73_9FIRM</name>
<evidence type="ECO:0000256" key="4">
    <source>
        <dbReference type="ARBA" id="ARBA00022679"/>
    </source>
</evidence>
<evidence type="ECO:0000256" key="5">
    <source>
        <dbReference type="ARBA" id="ARBA00022691"/>
    </source>
</evidence>
<dbReference type="Proteomes" id="UP000659630">
    <property type="component" value="Unassembled WGS sequence"/>
</dbReference>
<comment type="catalytic activity">
    <reaction evidence="1 7">
        <text>guanosine(46) in tRNA + S-adenosyl-L-methionine = N(7)-methylguanosine(46) in tRNA + S-adenosyl-L-homocysteine</text>
        <dbReference type="Rhea" id="RHEA:42708"/>
        <dbReference type="Rhea" id="RHEA-COMP:10188"/>
        <dbReference type="Rhea" id="RHEA-COMP:10189"/>
        <dbReference type="ChEBI" id="CHEBI:57856"/>
        <dbReference type="ChEBI" id="CHEBI:59789"/>
        <dbReference type="ChEBI" id="CHEBI:74269"/>
        <dbReference type="ChEBI" id="CHEBI:74480"/>
        <dbReference type="EC" id="2.1.1.33"/>
    </reaction>
</comment>
<keyword evidence="5 7" id="KW-0949">S-adenosyl-L-methionine</keyword>
<feature type="binding site" evidence="7">
    <location>
        <begin position="197"/>
        <end position="200"/>
    </location>
    <ligand>
        <name>substrate</name>
    </ligand>
</feature>
<dbReference type="GO" id="GO:0008176">
    <property type="term" value="F:tRNA (guanine(46)-N7)-methyltransferase activity"/>
    <property type="evidence" value="ECO:0007669"/>
    <property type="project" value="UniProtKB-UniRule"/>
</dbReference>
<evidence type="ECO:0000313" key="8">
    <source>
        <dbReference type="EMBL" id="MBC5581610.1"/>
    </source>
</evidence>
<dbReference type="AlphaFoldDB" id="A0A923IE73"/>
<keyword evidence="9" id="KW-1185">Reference proteome</keyword>
<dbReference type="EC" id="2.1.1.33" evidence="7"/>
<dbReference type="HAMAP" id="MF_01057">
    <property type="entry name" value="tRNA_methyltr_TrmB"/>
    <property type="match status" value="1"/>
</dbReference>
<feature type="binding site" evidence="7">
    <location>
        <position position="124"/>
    </location>
    <ligand>
        <name>S-adenosyl-L-methionine</name>
        <dbReference type="ChEBI" id="CHEBI:59789"/>
    </ligand>
</feature>
<dbReference type="EMBL" id="JACONZ010000003">
    <property type="protein sequence ID" value="MBC5581610.1"/>
    <property type="molecule type" value="Genomic_DNA"/>
</dbReference>
<dbReference type="Pfam" id="PF02390">
    <property type="entry name" value="Methyltransf_4"/>
    <property type="match status" value="1"/>
</dbReference>
<protein>
    <recommendedName>
        <fullName evidence="7">tRNA (guanine-N(7)-)-methyltransferase</fullName>
        <ecNumber evidence="7">2.1.1.33</ecNumber>
    </recommendedName>
    <alternativeName>
        <fullName evidence="7">tRNA (guanine(46)-N(7))-methyltransferase</fullName>
    </alternativeName>
    <alternativeName>
        <fullName evidence="7">tRNA(m7G46)-methyltransferase</fullName>
    </alternativeName>
</protein>
<dbReference type="GO" id="GO:0043527">
    <property type="term" value="C:tRNA methyltransferase complex"/>
    <property type="evidence" value="ECO:0007669"/>
    <property type="project" value="TreeGrafter"/>
</dbReference>
<feature type="binding site" evidence="7">
    <location>
        <position position="101"/>
    </location>
    <ligand>
        <name>S-adenosyl-L-methionine</name>
        <dbReference type="ChEBI" id="CHEBI:59789"/>
    </ligand>
</feature>
<dbReference type="InterPro" id="IPR029063">
    <property type="entry name" value="SAM-dependent_MTases_sf"/>
</dbReference>
<dbReference type="Gene3D" id="3.40.50.150">
    <property type="entry name" value="Vaccinia Virus protein VP39"/>
    <property type="match status" value="1"/>
</dbReference>
<dbReference type="PANTHER" id="PTHR23417:SF14">
    <property type="entry name" value="PENTACOTRIPEPTIDE-REPEAT REGION OF PRORP DOMAIN-CONTAINING PROTEIN"/>
    <property type="match status" value="1"/>
</dbReference>
<feature type="binding site" evidence="7">
    <location>
        <position position="43"/>
    </location>
    <ligand>
        <name>S-adenosyl-L-methionine</name>
        <dbReference type="ChEBI" id="CHEBI:59789"/>
    </ligand>
</feature>
<dbReference type="SUPFAM" id="SSF53335">
    <property type="entry name" value="S-adenosyl-L-methionine-dependent methyltransferases"/>
    <property type="match status" value="1"/>
</dbReference>
<evidence type="ECO:0000256" key="1">
    <source>
        <dbReference type="ARBA" id="ARBA00000142"/>
    </source>
</evidence>
<feature type="binding site" evidence="7">
    <location>
        <position position="68"/>
    </location>
    <ligand>
        <name>S-adenosyl-L-methionine</name>
        <dbReference type="ChEBI" id="CHEBI:59789"/>
    </ligand>
</feature>
<evidence type="ECO:0000256" key="3">
    <source>
        <dbReference type="ARBA" id="ARBA00022603"/>
    </source>
</evidence>
<feature type="binding site" evidence="7">
    <location>
        <position position="128"/>
    </location>
    <ligand>
        <name>substrate</name>
    </ligand>
</feature>
<gene>
    <name evidence="7 8" type="primary">trmB</name>
    <name evidence="8" type="ORF">H8S23_08835</name>
</gene>
<organism evidence="8 9">
    <name type="scientific">Anaerofilum hominis</name>
    <dbReference type="NCBI Taxonomy" id="2763016"/>
    <lineage>
        <taxon>Bacteria</taxon>
        <taxon>Bacillati</taxon>
        <taxon>Bacillota</taxon>
        <taxon>Clostridia</taxon>
        <taxon>Eubacteriales</taxon>
        <taxon>Oscillospiraceae</taxon>
        <taxon>Anaerofilum</taxon>
    </lineage>
</organism>
<comment type="pathway">
    <text evidence="7">tRNA modification; N(7)-methylguanine-tRNA biosynthesis.</text>
</comment>
<accession>A0A923IE73</accession>
<comment type="function">
    <text evidence="2 7">Catalyzes the formation of N(7)-methylguanine at position 46 (m7G46) in tRNA.</text>
</comment>
<evidence type="ECO:0000256" key="7">
    <source>
        <dbReference type="HAMAP-Rule" id="MF_01057"/>
    </source>
</evidence>
<feature type="binding site" evidence="7">
    <location>
        <position position="160"/>
    </location>
    <ligand>
        <name>substrate</name>
    </ligand>
</feature>
<keyword evidence="4 7" id="KW-0808">Transferase</keyword>
<comment type="caution">
    <text evidence="7">Lacks conserved residue(s) required for the propagation of feature annotation.</text>
</comment>
<comment type="similarity">
    <text evidence="7">Belongs to the class I-like SAM-binding methyltransferase superfamily. TrmB family.</text>
</comment>
<evidence type="ECO:0000256" key="2">
    <source>
        <dbReference type="ARBA" id="ARBA00003015"/>
    </source>
</evidence>
<dbReference type="PROSITE" id="PS51625">
    <property type="entry name" value="SAM_MT_TRMB"/>
    <property type="match status" value="1"/>
</dbReference>
<dbReference type="RefSeq" id="WP_186887985.1">
    <property type="nucleotide sequence ID" value="NZ_JACONZ010000003.1"/>
</dbReference>